<dbReference type="EMBL" id="CP095053">
    <property type="protein sequence ID" value="UOR06519.1"/>
    <property type="molecule type" value="Genomic_DNA"/>
</dbReference>
<accession>A0A8T9T3K1</accession>
<evidence type="ECO:0000313" key="3">
    <source>
        <dbReference type="Proteomes" id="UP000829925"/>
    </source>
</evidence>
<evidence type="ECO:0000256" key="1">
    <source>
        <dbReference type="SAM" id="MobiDB-lite"/>
    </source>
</evidence>
<keyword evidence="3" id="KW-1185">Reference proteome</keyword>
<proteinExistence type="predicted"/>
<feature type="compositionally biased region" description="Basic residues" evidence="1">
    <location>
        <begin position="85"/>
        <end position="95"/>
    </location>
</feature>
<protein>
    <submittedName>
        <fullName evidence="2">Uncharacterized protein</fullName>
    </submittedName>
</protein>
<sequence length="130" mass="15112">MPTINSGDSYQRKAMMRVQKQQQVPPQVQQRRRKIPPIGTMKTETVIGETAKVEVQRRAHGQPVAERKIEHESAERIMRIVPARKPQHPLRHARRVQQQEYGQPAIGRRAVLPAPRKQHHAYYQPLHEEG</sequence>
<dbReference type="RefSeq" id="WP_245095545.1">
    <property type="nucleotide sequence ID" value="NZ_CP095053.1"/>
</dbReference>
<reference evidence="2 3" key="1">
    <citation type="submission" date="2022-04" db="EMBL/GenBank/DDBJ databases">
        <title>Hymenobacter sp. isolated from the air.</title>
        <authorList>
            <person name="Won M."/>
            <person name="Lee C.-M."/>
            <person name="Woen H.-Y."/>
            <person name="Kwon S.-W."/>
        </authorList>
    </citation>
    <scope>NUCLEOTIDE SEQUENCE [LARGE SCALE GENOMIC DNA]</scope>
    <source>
        <strain evidence="3">5413 J-13</strain>
    </source>
</reference>
<organism evidence="2 3">
    <name type="scientific">Hymenobacter aerilatus</name>
    <dbReference type="NCBI Taxonomy" id="2932251"/>
    <lineage>
        <taxon>Bacteria</taxon>
        <taxon>Pseudomonadati</taxon>
        <taxon>Bacteroidota</taxon>
        <taxon>Cytophagia</taxon>
        <taxon>Cytophagales</taxon>
        <taxon>Hymenobacteraceae</taxon>
        <taxon>Hymenobacter</taxon>
    </lineage>
</organism>
<evidence type="ECO:0000313" key="2">
    <source>
        <dbReference type="EMBL" id="UOR06519.1"/>
    </source>
</evidence>
<dbReference type="Proteomes" id="UP000829925">
    <property type="component" value="Chromosome"/>
</dbReference>
<feature type="region of interest" description="Disordered" evidence="1">
    <location>
        <begin position="1"/>
        <end position="40"/>
    </location>
</feature>
<gene>
    <name evidence="2" type="ORF">MUN82_05345</name>
</gene>
<dbReference type="KEGG" id="haei:MUN82_05345"/>
<name>A0A8T9T3K1_9BACT</name>
<feature type="compositionally biased region" description="Low complexity" evidence="1">
    <location>
        <begin position="17"/>
        <end position="29"/>
    </location>
</feature>
<feature type="region of interest" description="Disordered" evidence="1">
    <location>
        <begin position="83"/>
        <end position="130"/>
    </location>
</feature>
<dbReference type="AlphaFoldDB" id="A0A8T9T3K1"/>